<proteinExistence type="predicted"/>
<reference evidence="2 3" key="1">
    <citation type="journal article" date="2003" name="PLoS Biol.">
        <title>The genome sequence of Caenorhabditis briggsae: a platform for comparative genomics.</title>
        <authorList>
            <person name="Stein L.D."/>
            <person name="Bao Z."/>
            <person name="Blasiar D."/>
            <person name="Blumenthal T."/>
            <person name="Brent M.R."/>
            <person name="Chen N."/>
            <person name="Chinwalla A."/>
            <person name="Clarke L."/>
            <person name="Clee C."/>
            <person name="Coghlan A."/>
            <person name="Coulson A."/>
            <person name="D'Eustachio P."/>
            <person name="Fitch D.H."/>
            <person name="Fulton L.A."/>
            <person name="Fulton R.E."/>
            <person name="Griffiths-Jones S."/>
            <person name="Harris T.W."/>
            <person name="Hillier L.W."/>
            <person name="Kamath R."/>
            <person name="Kuwabara P.E."/>
            <person name="Mardis E.R."/>
            <person name="Marra M.A."/>
            <person name="Miner T.L."/>
            <person name="Minx P."/>
            <person name="Mullikin J.C."/>
            <person name="Plumb R.W."/>
            <person name="Rogers J."/>
            <person name="Schein J.E."/>
            <person name="Sohrmann M."/>
            <person name="Spieth J."/>
            <person name="Stajich J.E."/>
            <person name="Wei C."/>
            <person name="Willey D."/>
            <person name="Wilson R.K."/>
            <person name="Durbin R."/>
            <person name="Waterston R.H."/>
        </authorList>
    </citation>
    <scope>NUCLEOTIDE SEQUENCE [LARGE SCALE GENOMIC DNA]</scope>
    <source>
        <strain evidence="2 3">AF16</strain>
    </source>
</reference>
<dbReference type="Proteomes" id="UP000008549">
    <property type="component" value="Unassembled WGS sequence"/>
</dbReference>
<reference evidence="2 3" key="2">
    <citation type="journal article" date="2011" name="PLoS Genet.">
        <title>Caenorhabditis briggsae recombinant inbred line genotypes reveal inter-strain incompatibility and the evolution of recombination.</title>
        <authorList>
            <person name="Ross J.A."/>
            <person name="Koboldt D.C."/>
            <person name="Staisch J.E."/>
            <person name="Chamberlin H.M."/>
            <person name="Gupta B.P."/>
            <person name="Miller R.D."/>
            <person name="Baird S.E."/>
            <person name="Haag E.S."/>
        </authorList>
    </citation>
    <scope>NUCLEOTIDE SEQUENCE [LARGE SCALE GENOMIC DNA]</scope>
    <source>
        <strain evidence="2 3">AF16</strain>
    </source>
</reference>
<evidence type="ECO:0000256" key="1">
    <source>
        <dbReference type="SAM" id="MobiDB-lite"/>
    </source>
</evidence>
<dbReference type="AlphaFoldDB" id="B6IHJ5"/>
<organism evidence="2 3">
    <name type="scientific">Caenorhabditis briggsae</name>
    <dbReference type="NCBI Taxonomy" id="6238"/>
    <lineage>
        <taxon>Eukaryota</taxon>
        <taxon>Metazoa</taxon>
        <taxon>Ecdysozoa</taxon>
        <taxon>Nematoda</taxon>
        <taxon>Chromadorea</taxon>
        <taxon>Rhabditida</taxon>
        <taxon>Rhabditina</taxon>
        <taxon>Rhabditomorpha</taxon>
        <taxon>Rhabditoidea</taxon>
        <taxon>Rhabditidae</taxon>
        <taxon>Peloderinae</taxon>
        <taxon>Caenorhabditis</taxon>
    </lineage>
</organism>
<dbReference type="GeneID" id="68918579"/>
<accession>B6IHJ5</accession>
<evidence type="ECO:0000313" key="3">
    <source>
        <dbReference type="Proteomes" id="UP000008549"/>
    </source>
</evidence>
<dbReference type="RefSeq" id="XP_045098938.1">
    <property type="nucleotide sequence ID" value="XM_045237745.1"/>
</dbReference>
<dbReference type="KEGG" id="cbr:CBG_27121"/>
<dbReference type="HOGENOM" id="CLU_2075250_0_0_1"/>
<gene>
    <name evidence="2" type="ORF">CBG27121</name>
    <name evidence="2" type="ORF">CBG_27121</name>
</gene>
<dbReference type="CTD" id="68918579"/>
<evidence type="ECO:0000313" key="2">
    <source>
        <dbReference type="EMBL" id="CAR99375.1"/>
    </source>
</evidence>
<keyword evidence="3" id="KW-1185">Reference proteome</keyword>
<feature type="region of interest" description="Disordered" evidence="1">
    <location>
        <begin position="98"/>
        <end position="118"/>
    </location>
</feature>
<dbReference type="EMBL" id="HE600954">
    <property type="protein sequence ID" value="CAR99375.1"/>
    <property type="molecule type" value="Genomic_DNA"/>
</dbReference>
<sequence>MKDEDLRHEERNSTCSPALLPFFSKFCCGLLTRVLYKKKIAKREKHKKRESKRGNVIEKKTHYLLNNAMQFLVVGSRKLKDREALKWKKIEDGVLEVDGGKGEEDEKGEASRRPEKRE</sequence>
<dbReference type="InParanoid" id="B6IHJ5"/>
<name>B6IHJ5_CAEBR</name>
<protein>
    <submittedName>
        <fullName evidence="2">Protein CBG27121</fullName>
    </submittedName>
</protein>